<protein>
    <recommendedName>
        <fullName evidence="1">Exonuclease domain-containing protein</fullName>
    </recommendedName>
</protein>
<dbReference type="AlphaFoldDB" id="A0A0F9HUH0"/>
<accession>A0A0F9HUH0</accession>
<feature type="non-terminal residue" evidence="2">
    <location>
        <position position="1"/>
    </location>
</feature>
<dbReference type="InterPro" id="IPR013520">
    <property type="entry name" value="Ribonucl_H"/>
</dbReference>
<dbReference type="SMART" id="SM00479">
    <property type="entry name" value="EXOIII"/>
    <property type="match status" value="1"/>
</dbReference>
<evidence type="ECO:0000259" key="1">
    <source>
        <dbReference type="SMART" id="SM00479"/>
    </source>
</evidence>
<sequence length="211" mass="24551">IMSRKYTRPTLKGMQHLNGDLLVAVDCETTGLIPDHNCMWQIAILPLDANIKPYKGIIPFYMDMQIKRPENINPDAIKLAKVDWAVRQQRAVDPWTAADMFDEWFQKLGLPMYKRLVPLAQNWPFDREFIIDWLGRETFFQLFSVHYRDTMAASLFRNDCADFKNQKIPIPKVNLSYLGNIFNVKNLMAHDALQDCIATAEIYRRIILGTV</sequence>
<dbReference type="GO" id="GO:0003676">
    <property type="term" value="F:nucleic acid binding"/>
    <property type="evidence" value="ECO:0007669"/>
    <property type="project" value="InterPro"/>
</dbReference>
<proteinExistence type="predicted"/>
<comment type="caution">
    <text evidence="2">The sequence shown here is derived from an EMBL/GenBank/DDBJ whole genome shotgun (WGS) entry which is preliminary data.</text>
</comment>
<gene>
    <name evidence="2" type="ORF">LCGC14_2021680</name>
</gene>
<dbReference type="SUPFAM" id="SSF53098">
    <property type="entry name" value="Ribonuclease H-like"/>
    <property type="match status" value="1"/>
</dbReference>
<dbReference type="InterPro" id="IPR012337">
    <property type="entry name" value="RNaseH-like_sf"/>
</dbReference>
<dbReference type="InterPro" id="IPR036397">
    <property type="entry name" value="RNaseH_sf"/>
</dbReference>
<name>A0A0F9HUH0_9ZZZZ</name>
<organism evidence="2">
    <name type="scientific">marine sediment metagenome</name>
    <dbReference type="NCBI Taxonomy" id="412755"/>
    <lineage>
        <taxon>unclassified sequences</taxon>
        <taxon>metagenomes</taxon>
        <taxon>ecological metagenomes</taxon>
    </lineage>
</organism>
<dbReference type="Pfam" id="PF00929">
    <property type="entry name" value="RNase_T"/>
    <property type="match status" value="1"/>
</dbReference>
<feature type="domain" description="Exonuclease" evidence="1">
    <location>
        <begin position="21"/>
        <end position="210"/>
    </location>
</feature>
<dbReference type="Gene3D" id="3.30.420.10">
    <property type="entry name" value="Ribonuclease H-like superfamily/Ribonuclease H"/>
    <property type="match status" value="1"/>
</dbReference>
<reference evidence="2" key="1">
    <citation type="journal article" date="2015" name="Nature">
        <title>Complex archaea that bridge the gap between prokaryotes and eukaryotes.</title>
        <authorList>
            <person name="Spang A."/>
            <person name="Saw J.H."/>
            <person name="Jorgensen S.L."/>
            <person name="Zaremba-Niedzwiedzka K."/>
            <person name="Martijn J."/>
            <person name="Lind A.E."/>
            <person name="van Eijk R."/>
            <person name="Schleper C."/>
            <person name="Guy L."/>
            <person name="Ettema T.J."/>
        </authorList>
    </citation>
    <scope>NUCLEOTIDE SEQUENCE</scope>
</reference>
<dbReference type="EMBL" id="LAZR01023361">
    <property type="protein sequence ID" value="KKL78752.1"/>
    <property type="molecule type" value="Genomic_DNA"/>
</dbReference>
<evidence type="ECO:0000313" key="2">
    <source>
        <dbReference type="EMBL" id="KKL78752.1"/>
    </source>
</evidence>